<keyword evidence="1" id="KW-0472">Membrane</keyword>
<accession>A0A8S1T918</accession>
<keyword evidence="3" id="KW-1185">Reference proteome</keyword>
<proteinExistence type="predicted"/>
<keyword evidence="1" id="KW-1133">Transmembrane helix</keyword>
<name>A0A8S1T918_9CILI</name>
<gene>
    <name evidence="2" type="ORF">PPENT_87.1.T0170057</name>
</gene>
<evidence type="ECO:0000256" key="1">
    <source>
        <dbReference type="SAM" id="Phobius"/>
    </source>
</evidence>
<organism evidence="2 3">
    <name type="scientific">Paramecium pentaurelia</name>
    <dbReference type="NCBI Taxonomy" id="43138"/>
    <lineage>
        <taxon>Eukaryota</taxon>
        <taxon>Sar</taxon>
        <taxon>Alveolata</taxon>
        <taxon>Ciliophora</taxon>
        <taxon>Intramacronucleata</taxon>
        <taxon>Oligohymenophorea</taxon>
        <taxon>Peniculida</taxon>
        <taxon>Parameciidae</taxon>
        <taxon>Paramecium</taxon>
    </lineage>
</organism>
<evidence type="ECO:0000313" key="2">
    <source>
        <dbReference type="EMBL" id="CAD8147624.1"/>
    </source>
</evidence>
<protein>
    <recommendedName>
        <fullName evidence="4">Transmembrane protein</fullName>
    </recommendedName>
</protein>
<comment type="caution">
    <text evidence="2">The sequence shown here is derived from an EMBL/GenBank/DDBJ whole genome shotgun (WGS) entry which is preliminary data.</text>
</comment>
<sequence length="104" mass="12781">MYESILQNLKRIEIKKIKQVFVREQKEFKVVQMKWKSFEQKIRKLWQINYNLQSQYKIKNYVIKAAGKCSIFLICVFFVFDDIMLMISNLVRNHSYLYLNPLHR</sequence>
<reference evidence="2" key="1">
    <citation type="submission" date="2021-01" db="EMBL/GenBank/DDBJ databases">
        <authorList>
            <consortium name="Genoscope - CEA"/>
            <person name="William W."/>
        </authorList>
    </citation>
    <scope>NUCLEOTIDE SEQUENCE</scope>
</reference>
<evidence type="ECO:0008006" key="4">
    <source>
        <dbReference type="Google" id="ProtNLM"/>
    </source>
</evidence>
<feature type="transmembrane region" description="Helical" evidence="1">
    <location>
        <begin position="69"/>
        <end position="91"/>
    </location>
</feature>
<dbReference type="AlphaFoldDB" id="A0A8S1T918"/>
<dbReference type="OrthoDB" id="10376931at2759"/>
<dbReference type="Proteomes" id="UP000689195">
    <property type="component" value="Unassembled WGS sequence"/>
</dbReference>
<dbReference type="EMBL" id="CAJJDO010000017">
    <property type="protein sequence ID" value="CAD8147624.1"/>
    <property type="molecule type" value="Genomic_DNA"/>
</dbReference>
<keyword evidence="1" id="KW-0812">Transmembrane</keyword>
<evidence type="ECO:0000313" key="3">
    <source>
        <dbReference type="Proteomes" id="UP000689195"/>
    </source>
</evidence>